<dbReference type="AlphaFoldDB" id="A0AA39IUV9"/>
<gene>
    <name evidence="1" type="ORF">EV421DRAFT_1743594</name>
</gene>
<protein>
    <submittedName>
        <fullName evidence="1">Uncharacterized protein</fullName>
    </submittedName>
</protein>
<reference evidence="1" key="1">
    <citation type="submission" date="2023-06" db="EMBL/GenBank/DDBJ databases">
        <authorList>
            <consortium name="Lawrence Berkeley National Laboratory"/>
            <person name="Ahrendt S."/>
            <person name="Sahu N."/>
            <person name="Indic B."/>
            <person name="Wong-Bajracharya J."/>
            <person name="Merenyi Z."/>
            <person name="Ke H.-M."/>
            <person name="Monk M."/>
            <person name="Kocsube S."/>
            <person name="Drula E."/>
            <person name="Lipzen A."/>
            <person name="Balint B."/>
            <person name="Henrissat B."/>
            <person name="Andreopoulos B."/>
            <person name="Martin F.M."/>
            <person name="Harder C.B."/>
            <person name="Rigling D."/>
            <person name="Ford K.L."/>
            <person name="Foster G.D."/>
            <person name="Pangilinan J."/>
            <person name="Papanicolaou A."/>
            <person name="Barry K."/>
            <person name="LaButti K."/>
            <person name="Viragh M."/>
            <person name="Koriabine M."/>
            <person name="Yan M."/>
            <person name="Riley R."/>
            <person name="Champramary S."/>
            <person name="Plett K.L."/>
            <person name="Tsai I.J."/>
            <person name="Slot J."/>
            <person name="Sipos G."/>
            <person name="Plett J."/>
            <person name="Nagy L.G."/>
            <person name="Grigoriev I.V."/>
        </authorList>
    </citation>
    <scope>NUCLEOTIDE SEQUENCE</scope>
    <source>
        <strain evidence="1">FPL87.14</strain>
    </source>
</reference>
<keyword evidence="2" id="KW-1185">Reference proteome</keyword>
<evidence type="ECO:0000313" key="2">
    <source>
        <dbReference type="Proteomes" id="UP001175226"/>
    </source>
</evidence>
<evidence type="ECO:0000313" key="1">
    <source>
        <dbReference type="EMBL" id="KAK0430911.1"/>
    </source>
</evidence>
<organism evidence="1 2">
    <name type="scientific">Armillaria borealis</name>
    <dbReference type="NCBI Taxonomy" id="47425"/>
    <lineage>
        <taxon>Eukaryota</taxon>
        <taxon>Fungi</taxon>
        <taxon>Dikarya</taxon>
        <taxon>Basidiomycota</taxon>
        <taxon>Agaricomycotina</taxon>
        <taxon>Agaricomycetes</taxon>
        <taxon>Agaricomycetidae</taxon>
        <taxon>Agaricales</taxon>
        <taxon>Marasmiineae</taxon>
        <taxon>Physalacriaceae</taxon>
        <taxon>Armillaria</taxon>
    </lineage>
</organism>
<comment type="caution">
    <text evidence="1">The sequence shown here is derived from an EMBL/GenBank/DDBJ whole genome shotgun (WGS) entry which is preliminary data.</text>
</comment>
<name>A0AA39IUV9_9AGAR</name>
<proteinExistence type="predicted"/>
<dbReference type="EMBL" id="JAUEPT010000129">
    <property type="protein sequence ID" value="KAK0430911.1"/>
    <property type="molecule type" value="Genomic_DNA"/>
</dbReference>
<sequence length="322" mass="35674">MLSLRIEKNPHLLFTEDGGRPTSIRSKQPHAHKLVGSHACRVTIPVGDIGPVLFQVRMDVKIRTSKASFLPTSSSPALLVSSPLKYLFLSRKRSTYYSVNLPLDPGIPGLGGLGSSPTATSRCAAEGNSAFSHYSALDSVWGARVAYVRIYSLDVTLMCISMETCPMLHEALALAASGKHVLLAVIRTPNAISSILDERLRRETQVHEPETVVSQEDAQMLLPNRVMEEVERGVFVHVSYKHDFFPIDRKQSGTDRVTTKVVSEEAEGIMKMKMNLAQFWKELYRRGFVVKIQLKNGIWSGIWNPNPLCNPSTKTDAKPAGF</sequence>
<accession>A0AA39IUV9</accession>
<dbReference type="Proteomes" id="UP001175226">
    <property type="component" value="Unassembled WGS sequence"/>
</dbReference>